<evidence type="ECO:0000256" key="4">
    <source>
        <dbReference type="ARBA" id="ARBA00022475"/>
    </source>
</evidence>
<dbReference type="InterPro" id="IPR037682">
    <property type="entry name" value="TonB_C"/>
</dbReference>
<evidence type="ECO:0000256" key="9">
    <source>
        <dbReference type="ARBA" id="ARBA00023136"/>
    </source>
</evidence>
<keyword evidence="10" id="KW-0732">Signal</keyword>
<dbReference type="Proteomes" id="UP000808337">
    <property type="component" value="Unassembled WGS sequence"/>
</dbReference>
<dbReference type="PANTHER" id="PTHR33446:SF2">
    <property type="entry name" value="PROTEIN TONB"/>
    <property type="match status" value="1"/>
</dbReference>
<dbReference type="GO" id="GO:0015031">
    <property type="term" value="P:protein transport"/>
    <property type="evidence" value="ECO:0007669"/>
    <property type="project" value="UniProtKB-KW"/>
</dbReference>
<reference evidence="12 13" key="1">
    <citation type="submission" date="2020-10" db="EMBL/GenBank/DDBJ databases">
        <title>Connecting structure to function with the recovery of over 1000 high-quality activated sludge metagenome-assembled genomes encoding full-length rRNA genes using long-read sequencing.</title>
        <authorList>
            <person name="Singleton C.M."/>
            <person name="Petriglieri F."/>
            <person name="Kristensen J.M."/>
            <person name="Kirkegaard R.H."/>
            <person name="Michaelsen T.Y."/>
            <person name="Andersen M.H."/>
            <person name="Karst S.M."/>
            <person name="Dueholm M.S."/>
            <person name="Nielsen P.H."/>
            <person name="Albertsen M."/>
        </authorList>
    </citation>
    <scope>NUCLEOTIDE SEQUENCE [LARGE SCALE GENOMIC DNA]</scope>
    <source>
        <strain evidence="12">Ribe_18-Q3-R11-54_MAXAC.273</strain>
    </source>
</reference>
<dbReference type="PANTHER" id="PTHR33446">
    <property type="entry name" value="PROTEIN TONB-RELATED"/>
    <property type="match status" value="1"/>
</dbReference>
<feature type="signal peptide" evidence="10">
    <location>
        <begin position="1"/>
        <end position="18"/>
    </location>
</feature>
<evidence type="ECO:0000256" key="10">
    <source>
        <dbReference type="SAM" id="SignalP"/>
    </source>
</evidence>
<proteinExistence type="inferred from homology"/>
<dbReference type="PROSITE" id="PS52015">
    <property type="entry name" value="TONB_CTD"/>
    <property type="match status" value="1"/>
</dbReference>
<gene>
    <name evidence="12" type="ORF">IPP15_08185</name>
</gene>
<evidence type="ECO:0000256" key="8">
    <source>
        <dbReference type="ARBA" id="ARBA00022989"/>
    </source>
</evidence>
<keyword evidence="4" id="KW-1003">Cell membrane</keyword>
<dbReference type="NCBIfam" id="TIGR01352">
    <property type="entry name" value="tonB_Cterm"/>
    <property type="match status" value="1"/>
</dbReference>
<dbReference type="PROSITE" id="PS51257">
    <property type="entry name" value="PROKAR_LIPOPROTEIN"/>
    <property type="match status" value="1"/>
</dbReference>
<comment type="similarity">
    <text evidence="2">Belongs to the TonB family.</text>
</comment>
<evidence type="ECO:0000256" key="2">
    <source>
        <dbReference type="ARBA" id="ARBA00006555"/>
    </source>
</evidence>
<accession>A0A9D7XML1</accession>
<dbReference type="Gene3D" id="3.90.930.1">
    <property type="match status" value="1"/>
</dbReference>
<feature type="domain" description="TonB C-terminal" evidence="11">
    <location>
        <begin position="225"/>
        <end position="314"/>
    </location>
</feature>
<keyword evidence="5" id="KW-0997">Cell inner membrane</keyword>
<evidence type="ECO:0000313" key="12">
    <source>
        <dbReference type="EMBL" id="MBK9982389.1"/>
    </source>
</evidence>
<feature type="chain" id="PRO_5038801921" evidence="10">
    <location>
        <begin position="19"/>
        <end position="314"/>
    </location>
</feature>
<evidence type="ECO:0000256" key="3">
    <source>
        <dbReference type="ARBA" id="ARBA00022448"/>
    </source>
</evidence>
<dbReference type="AlphaFoldDB" id="A0A9D7XML1"/>
<dbReference type="GO" id="GO:0031992">
    <property type="term" value="F:energy transducer activity"/>
    <property type="evidence" value="ECO:0007669"/>
    <property type="project" value="TreeGrafter"/>
</dbReference>
<comment type="subcellular location">
    <subcellularLocation>
        <location evidence="1">Cell inner membrane</location>
        <topology evidence="1">Single-pass membrane protein</topology>
        <orientation evidence="1">Periplasmic side</orientation>
    </subcellularLocation>
</comment>
<keyword evidence="7" id="KW-0653">Protein transport</keyword>
<keyword evidence="8" id="KW-1133">Transmembrane helix</keyword>
<evidence type="ECO:0000256" key="7">
    <source>
        <dbReference type="ARBA" id="ARBA00022927"/>
    </source>
</evidence>
<evidence type="ECO:0000256" key="5">
    <source>
        <dbReference type="ARBA" id="ARBA00022519"/>
    </source>
</evidence>
<evidence type="ECO:0000256" key="1">
    <source>
        <dbReference type="ARBA" id="ARBA00004383"/>
    </source>
</evidence>
<comment type="caution">
    <text evidence="12">The sequence shown here is derived from an EMBL/GenBank/DDBJ whole genome shotgun (WGS) entry which is preliminary data.</text>
</comment>
<dbReference type="InterPro" id="IPR006260">
    <property type="entry name" value="TonB/TolA_C"/>
</dbReference>
<dbReference type="SUPFAM" id="SSF74653">
    <property type="entry name" value="TolA/TonB C-terminal domain"/>
    <property type="match status" value="1"/>
</dbReference>
<keyword evidence="6" id="KW-0812">Transmembrane</keyword>
<evidence type="ECO:0000313" key="13">
    <source>
        <dbReference type="Proteomes" id="UP000808337"/>
    </source>
</evidence>
<evidence type="ECO:0000256" key="6">
    <source>
        <dbReference type="ARBA" id="ARBA00022692"/>
    </source>
</evidence>
<protein>
    <submittedName>
        <fullName evidence="12">TonB family protein</fullName>
    </submittedName>
</protein>
<dbReference type="GO" id="GO:0098797">
    <property type="term" value="C:plasma membrane protein complex"/>
    <property type="evidence" value="ECO:0007669"/>
    <property type="project" value="TreeGrafter"/>
</dbReference>
<organism evidence="12 13">
    <name type="scientific">Candidatus Opimibacter skivensis</name>
    <dbReference type="NCBI Taxonomy" id="2982028"/>
    <lineage>
        <taxon>Bacteria</taxon>
        <taxon>Pseudomonadati</taxon>
        <taxon>Bacteroidota</taxon>
        <taxon>Saprospiria</taxon>
        <taxon>Saprospirales</taxon>
        <taxon>Saprospiraceae</taxon>
        <taxon>Candidatus Opimibacter</taxon>
    </lineage>
</organism>
<keyword evidence="9" id="KW-0472">Membrane</keyword>
<sequence>MARSSIFNLFLIFTFALAGILSSCGSTQSSLADKKNYTGDDDQYRKSYTVKFDDSEKPLRYGYNYIVSKVPEGYKVRVFHPESKMLVEEKIYSTPALTLLHGFYKSWWDDGSIREQGTYQYGRKNGIWLHHEPGQGKSSSGEYINDHKEGLWTRLDSVGVIESVYNYKDDKRYGKYYMYDGTGQKTNEGLYRNDSLIAELFKQPVITLPFLKSCYIQQGVTLSACTEAALAQYIYTTIKYPSDAKRKHIEGSAFAQWDVMEDGSVKNIRIPQALSHDIEAECIRVLKNMPVWVPASKGGVPIKWTVSLPINFRL</sequence>
<keyword evidence="3" id="KW-0813">Transport</keyword>
<dbReference type="Pfam" id="PF03544">
    <property type="entry name" value="TonB_C"/>
    <property type="match status" value="1"/>
</dbReference>
<dbReference type="EMBL" id="JADKGY010000006">
    <property type="protein sequence ID" value="MBK9982389.1"/>
    <property type="molecule type" value="Genomic_DNA"/>
</dbReference>
<dbReference type="InterPro" id="IPR051045">
    <property type="entry name" value="TonB-dependent_transducer"/>
</dbReference>
<dbReference type="Gene3D" id="3.30.1150.10">
    <property type="match status" value="1"/>
</dbReference>
<evidence type="ECO:0000259" key="11">
    <source>
        <dbReference type="PROSITE" id="PS52015"/>
    </source>
</evidence>
<dbReference type="SUPFAM" id="SSF82185">
    <property type="entry name" value="Histone H3 K4-specific methyltransferase SET7/9 N-terminal domain"/>
    <property type="match status" value="1"/>
</dbReference>
<dbReference type="GO" id="GO:0055085">
    <property type="term" value="P:transmembrane transport"/>
    <property type="evidence" value="ECO:0007669"/>
    <property type="project" value="InterPro"/>
</dbReference>
<name>A0A9D7XML1_9BACT</name>